<dbReference type="GO" id="GO:0000976">
    <property type="term" value="F:transcription cis-regulatory region binding"/>
    <property type="evidence" value="ECO:0007669"/>
    <property type="project" value="TreeGrafter"/>
</dbReference>
<feature type="DNA-binding region" description="H-T-H motif" evidence="4">
    <location>
        <begin position="37"/>
        <end position="56"/>
    </location>
</feature>
<gene>
    <name evidence="6" type="primary">npm17</name>
</gene>
<protein>
    <submittedName>
        <fullName evidence="6">AcrR family DNA-binding transcriptional regulator</fullName>
    </submittedName>
</protein>
<sequence length="209" mass="22464">MSPTRAASTDPRAARVRAQLKEAAFALVHERRVADISVADITGRADVSRQVFYQHFRDRDDAVAGAVGDALRTAVGTEEAGGTGAGPMTPVHRLVDFAAEHAELYHNLYPSAASQRAADTFRDLVRPACRRLAEQVIADRATEAGEGPAVAEADAAALTALLVGGIFEVIRRWTDLRLQHPDTTSPESARRMLDTCLRLLGCEIGPPGR</sequence>
<evidence type="ECO:0000313" key="6">
    <source>
        <dbReference type="EMBL" id="AUO16415.1"/>
    </source>
</evidence>
<dbReference type="Gene3D" id="1.10.357.10">
    <property type="entry name" value="Tetracycline Repressor, domain 2"/>
    <property type="match status" value="1"/>
</dbReference>
<keyword evidence="1" id="KW-0805">Transcription regulation</keyword>
<dbReference type="PROSITE" id="PS50977">
    <property type="entry name" value="HTH_TETR_2"/>
    <property type="match status" value="1"/>
</dbReference>
<dbReference type="InterPro" id="IPR009057">
    <property type="entry name" value="Homeodomain-like_sf"/>
</dbReference>
<dbReference type="InterPro" id="IPR001647">
    <property type="entry name" value="HTH_TetR"/>
</dbReference>
<dbReference type="SUPFAM" id="SSF46689">
    <property type="entry name" value="Homeodomain-like"/>
    <property type="match status" value="1"/>
</dbReference>
<dbReference type="GO" id="GO:0003700">
    <property type="term" value="F:DNA-binding transcription factor activity"/>
    <property type="evidence" value="ECO:0007669"/>
    <property type="project" value="TreeGrafter"/>
</dbReference>
<dbReference type="PANTHER" id="PTHR30055:SF234">
    <property type="entry name" value="HTH-TYPE TRANSCRIPTIONAL REGULATOR BETI"/>
    <property type="match status" value="1"/>
</dbReference>
<name>A0A2I6SFR9_9ACTN</name>
<dbReference type="PANTHER" id="PTHR30055">
    <property type="entry name" value="HTH-TYPE TRANSCRIPTIONAL REGULATOR RUTR"/>
    <property type="match status" value="1"/>
</dbReference>
<proteinExistence type="predicted"/>
<dbReference type="EMBL" id="MF671979">
    <property type="protein sequence ID" value="AUO16415.1"/>
    <property type="molecule type" value="Genomic_DNA"/>
</dbReference>
<dbReference type="AlphaFoldDB" id="A0A2I6SFR9"/>
<evidence type="ECO:0000256" key="1">
    <source>
        <dbReference type="ARBA" id="ARBA00023015"/>
    </source>
</evidence>
<feature type="domain" description="HTH tetR-type" evidence="5">
    <location>
        <begin position="14"/>
        <end position="74"/>
    </location>
</feature>
<dbReference type="InterPro" id="IPR050109">
    <property type="entry name" value="HTH-type_TetR-like_transc_reg"/>
</dbReference>
<keyword evidence="3" id="KW-0804">Transcription</keyword>
<evidence type="ECO:0000256" key="2">
    <source>
        <dbReference type="ARBA" id="ARBA00023125"/>
    </source>
</evidence>
<keyword evidence="2 4" id="KW-0238">DNA-binding</keyword>
<evidence type="ECO:0000256" key="3">
    <source>
        <dbReference type="ARBA" id="ARBA00023163"/>
    </source>
</evidence>
<evidence type="ECO:0000256" key="4">
    <source>
        <dbReference type="PROSITE-ProRule" id="PRU00335"/>
    </source>
</evidence>
<accession>A0A2I6SFR9</accession>
<reference evidence="6" key="1">
    <citation type="journal article" date="2018" name="J. Nat. Prod.">
        <title>Identification and Proposed Relative and Absolute Configurations of Niphimycins C-E from the Marine-Derived Streptomyces sp. IMB7-145 by Genomic Analysis.</title>
        <authorList>
            <person name="Hu Y."/>
            <person name="Wang M."/>
            <person name="Wu C."/>
            <person name="Tan Y."/>
            <person name="Li J."/>
            <person name="Hao X."/>
            <person name="Duan Y."/>
            <person name="Guan Y."/>
            <person name="Shang X."/>
            <person name="Wang Y."/>
            <person name="Xiao C."/>
            <person name="Gan M."/>
        </authorList>
    </citation>
    <scope>NUCLEOTIDE SEQUENCE</scope>
    <source>
        <strain evidence="6">IMB7-145</strain>
    </source>
</reference>
<evidence type="ECO:0000259" key="5">
    <source>
        <dbReference type="PROSITE" id="PS50977"/>
    </source>
</evidence>
<organism evidence="6">
    <name type="scientific">Streptomyces sp. IMB7-145</name>
    <dbReference type="NCBI Taxonomy" id="2070498"/>
    <lineage>
        <taxon>Bacteria</taxon>
        <taxon>Bacillati</taxon>
        <taxon>Actinomycetota</taxon>
        <taxon>Actinomycetes</taxon>
        <taxon>Kitasatosporales</taxon>
        <taxon>Streptomycetaceae</taxon>
        <taxon>Streptomyces</taxon>
    </lineage>
</organism>